<protein>
    <submittedName>
        <fullName evidence="8">Prolipoprotein diacylglyceryl transferase</fullName>
    </submittedName>
</protein>
<keyword evidence="3 8" id="KW-0808">Transferase</keyword>
<reference evidence="9" key="1">
    <citation type="submission" date="2016-10" db="EMBL/GenBank/DDBJ databases">
        <authorList>
            <person name="Varghese N."/>
            <person name="Submissions S."/>
        </authorList>
    </citation>
    <scope>NUCLEOTIDE SEQUENCE [LARGE SCALE GENOMIC DNA]</scope>
    <source>
        <strain evidence="9">ATCC 25963</strain>
    </source>
</reference>
<dbReference type="PANTHER" id="PTHR30589">
    <property type="entry name" value="PROLIPOPROTEIN DIACYLGLYCERYL TRANSFERASE"/>
    <property type="match status" value="1"/>
</dbReference>
<evidence type="ECO:0000256" key="4">
    <source>
        <dbReference type="ARBA" id="ARBA00022692"/>
    </source>
</evidence>
<dbReference type="RefSeq" id="WP_096334153.1">
    <property type="nucleotide sequence ID" value="NZ_FOMX01000002.1"/>
</dbReference>
<evidence type="ECO:0000256" key="7">
    <source>
        <dbReference type="SAM" id="Phobius"/>
    </source>
</evidence>
<feature type="transmembrane region" description="Helical" evidence="7">
    <location>
        <begin position="86"/>
        <end position="105"/>
    </location>
</feature>
<evidence type="ECO:0000313" key="8">
    <source>
        <dbReference type="EMBL" id="SFD56437.1"/>
    </source>
</evidence>
<organism evidence="8 9">
    <name type="scientific">Nannocystis exedens</name>
    <dbReference type="NCBI Taxonomy" id="54"/>
    <lineage>
        <taxon>Bacteria</taxon>
        <taxon>Pseudomonadati</taxon>
        <taxon>Myxococcota</taxon>
        <taxon>Polyangia</taxon>
        <taxon>Nannocystales</taxon>
        <taxon>Nannocystaceae</taxon>
        <taxon>Nannocystis</taxon>
    </lineage>
</organism>
<feature type="transmembrane region" description="Helical" evidence="7">
    <location>
        <begin position="46"/>
        <end position="66"/>
    </location>
</feature>
<dbReference type="PANTHER" id="PTHR30589:SF0">
    <property type="entry name" value="PHOSPHATIDYLGLYCEROL--PROLIPOPROTEIN DIACYLGLYCERYL TRANSFERASE"/>
    <property type="match status" value="1"/>
</dbReference>
<name>A0A1I1TCR0_9BACT</name>
<dbReference type="GO" id="GO:0005886">
    <property type="term" value="C:plasma membrane"/>
    <property type="evidence" value="ECO:0007669"/>
    <property type="project" value="InterPro"/>
</dbReference>
<gene>
    <name evidence="8" type="ORF">SAMN02745121_00634</name>
</gene>
<sequence>MAPELFTLPGLGWAITPYGLAVAVALVTAWLVSLLLARRDKLPTEVLGTVFVLSAIAGLLAARASYLLQQGQALELAHLRSLPAGGLAVFGGLFAALAVAAIGCRRFRVPTLAWLDCWAPAVALGGLIERVGAFFAGADFGMYVGPGDFGHVLGVTYPAGSPAFLLHTAAFPGLPGLSETSSAPVHPVQLYLAATCAVAVIVGLAVRRLRRFSGQTALAVAAVFLLGRAVVFEPLRFDASPLTLGPLRLQQVSGLGLLLAAAVAWWMLSARATAQPNVARQWEGGPWTPRT</sequence>
<dbReference type="GO" id="GO:0008961">
    <property type="term" value="F:phosphatidylglycerol-prolipoprotein diacylglyceryl transferase activity"/>
    <property type="evidence" value="ECO:0007669"/>
    <property type="project" value="InterPro"/>
</dbReference>
<dbReference type="Pfam" id="PF01790">
    <property type="entry name" value="LGT"/>
    <property type="match status" value="1"/>
</dbReference>
<proteinExistence type="inferred from homology"/>
<evidence type="ECO:0000256" key="1">
    <source>
        <dbReference type="ARBA" id="ARBA00007150"/>
    </source>
</evidence>
<feature type="transmembrane region" description="Helical" evidence="7">
    <location>
        <begin position="15"/>
        <end position="37"/>
    </location>
</feature>
<accession>A0A1I1TCR0</accession>
<keyword evidence="6 7" id="KW-0472">Membrane</keyword>
<keyword evidence="5 7" id="KW-1133">Transmembrane helix</keyword>
<feature type="transmembrane region" description="Helical" evidence="7">
    <location>
        <begin position="249"/>
        <end position="268"/>
    </location>
</feature>
<keyword evidence="2" id="KW-1003">Cell membrane</keyword>
<keyword evidence="8" id="KW-0449">Lipoprotein</keyword>
<dbReference type="GO" id="GO:0042158">
    <property type="term" value="P:lipoprotein biosynthetic process"/>
    <property type="evidence" value="ECO:0007669"/>
    <property type="project" value="InterPro"/>
</dbReference>
<dbReference type="AlphaFoldDB" id="A0A1I1TCR0"/>
<dbReference type="OrthoDB" id="871140at2"/>
<evidence type="ECO:0000256" key="2">
    <source>
        <dbReference type="ARBA" id="ARBA00022475"/>
    </source>
</evidence>
<dbReference type="STRING" id="54.SAMN02745121_00634"/>
<evidence type="ECO:0000256" key="6">
    <source>
        <dbReference type="ARBA" id="ARBA00023136"/>
    </source>
</evidence>
<evidence type="ECO:0000256" key="3">
    <source>
        <dbReference type="ARBA" id="ARBA00022679"/>
    </source>
</evidence>
<dbReference type="EMBL" id="FOMX01000002">
    <property type="protein sequence ID" value="SFD56437.1"/>
    <property type="molecule type" value="Genomic_DNA"/>
</dbReference>
<keyword evidence="4 7" id="KW-0812">Transmembrane</keyword>
<dbReference type="InterPro" id="IPR001640">
    <property type="entry name" value="Lgt"/>
</dbReference>
<feature type="transmembrane region" description="Helical" evidence="7">
    <location>
        <begin position="218"/>
        <end position="237"/>
    </location>
</feature>
<keyword evidence="9" id="KW-1185">Reference proteome</keyword>
<evidence type="ECO:0000256" key="5">
    <source>
        <dbReference type="ARBA" id="ARBA00022989"/>
    </source>
</evidence>
<comment type="similarity">
    <text evidence="1">Belongs to the Lgt family.</text>
</comment>
<evidence type="ECO:0000313" key="9">
    <source>
        <dbReference type="Proteomes" id="UP000199400"/>
    </source>
</evidence>
<feature type="transmembrane region" description="Helical" evidence="7">
    <location>
        <begin position="188"/>
        <end position="206"/>
    </location>
</feature>
<dbReference type="Proteomes" id="UP000199400">
    <property type="component" value="Unassembled WGS sequence"/>
</dbReference>